<evidence type="ECO:0000313" key="15">
    <source>
        <dbReference type="Proteomes" id="UP000765507"/>
    </source>
</evidence>
<sequence length="301" mass="33778">APGPEVPRALCNRAGRFGPTRLPSANRAPVPRMLAVPGPALRPRGPMAAFRRWKEQRLARADESRKGSVDEAIAGLVQLLNGQERFCTTSSCAGRLLLAQAPAPGFSGYEVQKKNCSWLMVTHQICAKEDVMTALQKATGDTVFKFEPFILHVQCQELQDAQLLHSVAIDSGFRNSGITVGRRGKIMMAVRSTHCLEVPLSHMGKLMVTEEYVDFLVQIANRKMEENMKRIDRFYNCLQLALKTELSMSNSPHEMIQKTHSVYTHRRKRKPDKEPGMCTSSDNKEESETEDDPETNLNFFC</sequence>
<evidence type="ECO:0000256" key="1">
    <source>
        <dbReference type="ARBA" id="ARBA00004797"/>
    </source>
</evidence>
<dbReference type="OrthoDB" id="263283at2759"/>
<comment type="similarity">
    <text evidence="2">Belongs to the TYW3 family.</text>
</comment>
<feature type="compositionally biased region" description="Polar residues" evidence="12">
    <location>
        <begin position="250"/>
        <end position="262"/>
    </location>
</feature>
<comment type="catalytic activity">
    <reaction evidence="11">
        <text>4-demethyl-7-[(3S)-3-amino-3-carboxypropyl]wyosine(37) in tRNA(Phe) + S-adenosyl-L-methionine = 7-[(3S)-3-amino-3-carboxypropyl]wyosine(37) in tRNA(Phe) + S-adenosyl-L-homocysteine + H(+)</text>
        <dbReference type="Rhea" id="RHEA:36635"/>
        <dbReference type="Rhea" id="RHEA-COMP:10378"/>
        <dbReference type="Rhea" id="RHEA-COMP:10379"/>
        <dbReference type="ChEBI" id="CHEBI:15378"/>
        <dbReference type="ChEBI" id="CHEBI:57856"/>
        <dbReference type="ChEBI" id="CHEBI:59789"/>
        <dbReference type="ChEBI" id="CHEBI:73543"/>
        <dbReference type="ChEBI" id="CHEBI:73550"/>
        <dbReference type="EC" id="2.1.1.282"/>
    </reaction>
</comment>
<dbReference type="Proteomes" id="UP000765507">
    <property type="component" value="Unassembled WGS sequence"/>
</dbReference>
<dbReference type="GO" id="GO:0032259">
    <property type="term" value="P:methylation"/>
    <property type="evidence" value="ECO:0007669"/>
    <property type="project" value="UniProtKB-KW"/>
</dbReference>
<comment type="caution">
    <text evidence="14">The sequence shown here is derived from an EMBL/GenBank/DDBJ whole genome shotgun (WGS) entry which is preliminary data.</text>
</comment>
<keyword evidence="15" id="KW-1185">Reference proteome</keyword>
<evidence type="ECO:0000256" key="11">
    <source>
        <dbReference type="ARBA" id="ARBA00049202"/>
    </source>
</evidence>
<dbReference type="PANTHER" id="PTHR48418:SF1">
    <property type="entry name" value="TRNA WYBUTOSINE-SYNTHESIZING PROTEIN 3"/>
    <property type="match status" value="1"/>
</dbReference>
<keyword evidence="6" id="KW-0808">Transferase</keyword>
<keyword evidence="7" id="KW-0949">S-adenosyl-L-methionine</keyword>
<proteinExistence type="inferred from homology"/>
<evidence type="ECO:0000256" key="2">
    <source>
        <dbReference type="ARBA" id="ARBA00008569"/>
    </source>
</evidence>
<evidence type="ECO:0000256" key="7">
    <source>
        <dbReference type="ARBA" id="ARBA00022691"/>
    </source>
</evidence>
<comment type="pathway">
    <text evidence="1">tRNA modification; wybutosine-tRNA(Phe) biosynthesis.</text>
</comment>
<evidence type="ECO:0000256" key="9">
    <source>
        <dbReference type="ARBA" id="ARBA00025378"/>
    </source>
</evidence>
<dbReference type="EC" id="2.1.1.282" evidence="3"/>
<keyword evidence="5" id="KW-0489">Methyltransferase</keyword>
<dbReference type="AlphaFoldDB" id="A0A8T1SYA0"/>
<evidence type="ECO:0000256" key="4">
    <source>
        <dbReference type="ARBA" id="ARBA00016536"/>
    </source>
</evidence>
<dbReference type="SUPFAM" id="SSF111278">
    <property type="entry name" value="SSo0622-like"/>
    <property type="match status" value="1"/>
</dbReference>
<evidence type="ECO:0000313" key="14">
    <source>
        <dbReference type="EMBL" id="KAG6933495.1"/>
    </source>
</evidence>
<feature type="non-terminal residue" evidence="14">
    <location>
        <position position="301"/>
    </location>
</feature>
<reference evidence="14 15" key="1">
    <citation type="journal article" date="2020" name="G3 (Bethesda)">
        <title>Draft Genome of the Common Snapping Turtle, Chelydra serpentina, a Model for Phenotypic Plasticity in Reptiles.</title>
        <authorList>
            <person name="Das D."/>
            <person name="Singh S.K."/>
            <person name="Bierstedt J."/>
            <person name="Erickson A."/>
            <person name="Galli G.L.J."/>
            <person name="Crossley D.A. 2nd"/>
            <person name="Rhen T."/>
        </authorList>
    </citation>
    <scope>NUCLEOTIDE SEQUENCE [LARGE SCALE GENOMIC DNA]</scope>
    <source>
        <strain evidence="14">KW</strain>
    </source>
</reference>
<dbReference type="PANTHER" id="PTHR48418">
    <property type="entry name" value="TRNA WYBUTOSINE-SYNTHESIZING PROTEIN 3"/>
    <property type="match status" value="1"/>
</dbReference>
<organism evidence="14 15">
    <name type="scientific">Chelydra serpentina</name>
    <name type="common">Snapping turtle</name>
    <name type="synonym">Testudo serpentina</name>
    <dbReference type="NCBI Taxonomy" id="8475"/>
    <lineage>
        <taxon>Eukaryota</taxon>
        <taxon>Metazoa</taxon>
        <taxon>Chordata</taxon>
        <taxon>Craniata</taxon>
        <taxon>Vertebrata</taxon>
        <taxon>Euteleostomi</taxon>
        <taxon>Archelosauria</taxon>
        <taxon>Testudinata</taxon>
        <taxon>Testudines</taxon>
        <taxon>Cryptodira</taxon>
        <taxon>Durocryptodira</taxon>
        <taxon>Americhelydia</taxon>
        <taxon>Chelydroidea</taxon>
        <taxon>Chelydridae</taxon>
        <taxon>Chelydra</taxon>
    </lineage>
</organism>
<name>A0A8T1SYA0_CHESE</name>
<dbReference type="FunFam" id="3.30.1960.10:FF:000001">
    <property type="entry name" value="tRNA wybutosine-synthesizing protein 3 homolog"/>
    <property type="match status" value="1"/>
</dbReference>
<accession>A0A8T1SYA0</accession>
<evidence type="ECO:0000256" key="12">
    <source>
        <dbReference type="SAM" id="MobiDB-lite"/>
    </source>
</evidence>
<dbReference type="GO" id="GO:0008168">
    <property type="term" value="F:methyltransferase activity"/>
    <property type="evidence" value="ECO:0007669"/>
    <property type="project" value="UniProtKB-KW"/>
</dbReference>
<gene>
    <name evidence="14" type="primary">TYW3</name>
    <name evidence="14" type="ORF">G0U57_019056</name>
</gene>
<keyword evidence="8" id="KW-0819">tRNA processing</keyword>
<dbReference type="InterPro" id="IPR036602">
    <property type="entry name" value="tRNA_yW-synthesising-like_sf"/>
</dbReference>
<evidence type="ECO:0000256" key="8">
    <source>
        <dbReference type="ARBA" id="ARBA00022694"/>
    </source>
</evidence>
<comment type="function">
    <text evidence="9">Probable S-adenosyl-L-methionine-dependent methyltransferase that acts as a component of the wybutosine biosynthesis pathway. Wybutosine is a hyper modified guanosine with a tricyclic base found at the 3'-position adjacent to the anticodon of eukaryotic phenylalanine tRNA.</text>
</comment>
<protein>
    <recommendedName>
        <fullName evidence="4">tRNA wybutosine-synthesizing protein 3 homolog</fullName>
        <ecNumber evidence="3">2.1.1.282</ecNumber>
    </recommendedName>
    <alternativeName>
        <fullName evidence="10">tRNA(Phe) 7-((3-amino-3-carboxypropyl)-4-demethylwyosine(37)-N(4))-methyltransferase</fullName>
    </alternativeName>
</protein>
<feature type="compositionally biased region" description="Acidic residues" evidence="12">
    <location>
        <begin position="285"/>
        <end position="294"/>
    </location>
</feature>
<feature type="domain" description="tRNA wybutosine-synthesizing protein" evidence="13">
    <location>
        <begin position="56"/>
        <end position="239"/>
    </location>
</feature>
<dbReference type="Pfam" id="PF02676">
    <property type="entry name" value="TYW3"/>
    <property type="match status" value="1"/>
</dbReference>
<evidence type="ECO:0000256" key="6">
    <source>
        <dbReference type="ARBA" id="ARBA00022679"/>
    </source>
</evidence>
<evidence type="ECO:0000256" key="3">
    <source>
        <dbReference type="ARBA" id="ARBA00012750"/>
    </source>
</evidence>
<evidence type="ECO:0000256" key="10">
    <source>
        <dbReference type="ARBA" id="ARBA00030554"/>
    </source>
</evidence>
<evidence type="ECO:0000259" key="13">
    <source>
        <dbReference type="Pfam" id="PF02676"/>
    </source>
</evidence>
<dbReference type="InterPro" id="IPR003827">
    <property type="entry name" value="tRNA_yW-synthesising"/>
</dbReference>
<dbReference type="EMBL" id="JAHGAV010000073">
    <property type="protein sequence ID" value="KAG6933495.1"/>
    <property type="molecule type" value="Genomic_DNA"/>
</dbReference>
<dbReference type="Gene3D" id="3.30.1960.10">
    <property type="entry name" value="tRNA wybutosine-synthesizing-like"/>
    <property type="match status" value="1"/>
</dbReference>
<evidence type="ECO:0000256" key="5">
    <source>
        <dbReference type="ARBA" id="ARBA00022603"/>
    </source>
</evidence>
<feature type="region of interest" description="Disordered" evidence="12">
    <location>
        <begin position="250"/>
        <end position="301"/>
    </location>
</feature>
<dbReference type="GO" id="GO:0008033">
    <property type="term" value="P:tRNA processing"/>
    <property type="evidence" value="ECO:0007669"/>
    <property type="project" value="UniProtKB-KW"/>
</dbReference>